<dbReference type="Gene3D" id="3.40.190.10">
    <property type="entry name" value="Periplasmic binding protein-like II"/>
    <property type="match status" value="2"/>
</dbReference>
<evidence type="ECO:0000313" key="8">
    <source>
        <dbReference type="Proteomes" id="UP000315003"/>
    </source>
</evidence>
<dbReference type="AlphaFoldDB" id="A0A517SW25"/>
<dbReference type="InterPro" id="IPR011862">
    <property type="entry name" value="Phos-bd"/>
</dbReference>
<evidence type="ECO:0000256" key="1">
    <source>
        <dbReference type="ARBA" id="ARBA00008725"/>
    </source>
</evidence>
<keyword evidence="2 4" id="KW-0813">Transport</keyword>
<evidence type="ECO:0000256" key="5">
    <source>
        <dbReference type="SAM" id="MobiDB-lite"/>
    </source>
</evidence>
<dbReference type="PANTHER" id="PTHR30570">
    <property type="entry name" value="PERIPLASMIC PHOSPHATE BINDING COMPONENT OF PHOSPHATE ABC TRANSPORTER"/>
    <property type="match status" value="1"/>
</dbReference>
<keyword evidence="8" id="KW-1185">Reference proteome</keyword>
<proteinExistence type="inferred from homology"/>
<organism evidence="7 8">
    <name type="scientific">Stieleria bergensis</name>
    <dbReference type="NCBI Taxonomy" id="2528025"/>
    <lineage>
        <taxon>Bacteria</taxon>
        <taxon>Pseudomonadati</taxon>
        <taxon>Planctomycetota</taxon>
        <taxon>Planctomycetia</taxon>
        <taxon>Pirellulales</taxon>
        <taxon>Pirellulaceae</taxon>
        <taxon>Stieleria</taxon>
    </lineage>
</organism>
<name>A0A517SW25_9BACT</name>
<evidence type="ECO:0000259" key="6">
    <source>
        <dbReference type="Pfam" id="PF12849"/>
    </source>
</evidence>
<dbReference type="SUPFAM" id="SSF53850">
    <property type="entry name" value="Periplasmic binding protein-like II"/>
    <property type="match status" value="1"/>
</dbReference>
<evidence type="ECO:0000256" key="3">
    <source>
        <dbReference type="ARBA" id="ARBA00022729"/>
    </source>
</evidence>
<comment type="similarity">
    <text evidence="1 4">Belongs to the PstS family.</text>
</comment>
<dbReference type="PANTHER" id="PTHR30570:SF1">
    <property type="entry name" value="PHOSPHATE-BINDING PROTEIN PSTS"/>
    <property type="match status" value="1"/>
</dbReference>
<evidence type="ECO:0000256" key="4">
    <source>
        <dbReference type="RuleBase" id="RU367119"/>
    </source>
</evidence>
<dbReference type="EMBL" id="CP036272">
    <property type="protein sequence ID" value="QDT60330.1"/>
    <property type="molecule type" value="Genomic_DNA"/>
</dbReference>
<feature type="domain" description="PBP" evidence="6">
    <location>
        <begin position="59"/>
        <end position="313"/>
    </location>
</feature>
<dbReference type="NCBIfam" id="TIGR02136">
    <property type="entry name" value="ptsS_2"/>
    <property type="match status" value="1"/>
</dbReference>
<keyword evidence="3" id="KW-0732">Signal</keyword>
<accession>A0A517SW25</accession>
<feature type="compositionally biased region" description="Basic and acidic residues" evidence="5">
    <location>
        <begin position="37"/>
        <end position="46"/>
    </location>
</feature>
<evidence type="ECO:0000256" key="2">
    <source>
        <dbReference type="ARBA" id="ARBA00022448"/>
    </source>
</evidence>
<comment type="function">
    <text evidence="4">Involved in the system for phosphate transport across the cytoplasmic membrane.</text>
</comment>
<dbReference type="GO" id="GO:0042301">
    <property type="term" value="F:phosphate ion binding"/>
    <property type="evidence" value="ECO:0007669"/>
    <property type="project" value="UniProtKB-UniRule"/>
</dbReference>
<dbReference type="GO" id="GO:0006817">
    <property type="term" value="P:phosphate ion transport"/>
    <property type="evidence" value="ECO:0007669"/>
    <property type="project" value="UniProtKB-UniRule"/>
</dbReference>
<evidence type="ECO:0000313" key="7">
    <source>
        <dbReference type="EMBL" id="QDT60330.1"/>
    </source>
</evidence>
<dbReference type="InterPro" id="IPR050811">
    <property type="entry name" value="Phosphate_ABC_transporter"/>
</dbReference>
<reference evidence="7 8" key="1">
    <citation type="submission" date="2019-02" db="EMBL/GenBank/DDBJ databases">
        <title>Deep-cultivation of Planctomycetes and their phenomic and genomic characterization uncovers novel biology.</title>
        <authorList>
            <person name="Wiegand S."/>
            <person name="Jogler M."/>
            <person name="Boedeker C."/>
            <person name="Pinto D."/>
            <person name="Vollmers J."/>
            <person name="Rivas-Marin E."/>
            <person name="Kohn T."/>
            <person name="Peeters S.H."/>
            <person name="Heuer A."/>
            <person name="Rast P."/>
            <person name="Oberbeckmann S."/>
            <person name="Bunk B."/>
            <person name="Jeske O."/>
            <person name="Meyerdierks A."/>
            <person name="Storesund J.E."/>
            <person name="Kallscheuer N."/>
            <person name="Luecker S."/>
            <person name="Lage O.M."/>
            <person name="Pohl T."/>
            <person name="Merkel B.J."/>
            <person name="Hornburger P."/>
            <person name="Mueller R.-W."/>
            <person name="Bruemmer F."/>
            <person name="Labrenz M."/>
            <person name="Spormann A.M."/>
            <person name="Op den Camp H."/>
            <person name="Overmann J."/>
            <person name="Amann R."/>
            <person name="Jetten M.S.M."/>
            <person name="Mascher T."/>
            <person name="Medema M.H."/>
            <person name="Devos D.P."/>
            <person name="Kaster A.-K."/>
            <person name="Ovreas L."/>
            <person name="Rohde M."/>
            <person name="Galperin M.Y."/>
            <person name="Jogler C."/>
        </authorList>
    </citation>
    <scope>NUCLEOTIDE SEQUENCE [LARGE SCALE GENOMIC DNA]</scope>
    <source>
        <strain evidence="7 8">SV_7m_r</strain>
    </source>
</reference>
<gene>
    <name evidence="7" type="primary">pstS</name>
    <name evidence="7" type="ORF">SV7mr_28500</name>
</gene>
<protein>
    <recommendedName>
        <fullName evidence="4">Phosphate-binding protein</fullName>
    </recommendedName>
</protein>
<keyword evidence="4" id="KW-0592">Phosphate transport</keyword>
<feature type="region of interest" description="Disordered" evidence="5">
    <location>
        <begin position="34"/>
        <end position="58"/>
    </location>
</feature>
<sequence>MHEVMNHTGWLAIVKRYSLTATLVGAAMMPLLGCKGGESDSPDKGGETTTGPEGETEVSNITGSIKINGSSTVLPISNAMKEEFAKEYPGVEISVSGDGTGTGFKEFYAKSTDISDASRPIKAGELEKCTEAGVEFIELPVAYDGLTVVIHPENDWATELTVDHLKKIFVNAEDKPTKWSDVDPSWPAEDIGLYAPGTGSGTYDYFKEVVIGKSEAEMRDDMSLNEDDNQLVKGVAGSKFAIGFFGVAYYEENKDKLTAVKVVNPADSVAYEPSSDNIASGKYAPFSRPLFIYVSTASLPRAEVAAFVQFYLDNAQEVSEAVAYVRLPDSIMERAQSHLDSELSGTHYVDADGNSRHGAVEDIYVKENL</sequence>
<dbReference type="CDD" id="cd13654">
    <property type="entry name" value="PBP2_phosphate_like_2"/>
    <property type="match status" value="1"/>
</dbReference>
<dbReference type="InterPro" id="IPR024370">
    <property type="entry name" value="PBP_domain"/>
</dbReference>
<dbReference type="Pfam" id="PF12849">
    <property type="entry name" value="PBP_like_2"/>
    <property type="match status" value="1"/>
</dbReference>
<dbReference type="Proteomes" id="UP000315003">
    <property type="component" value="Chromosome"/>
</dbReference>